<feature type="transmembrane region" description="Helical" evidence="9">
    <location>
        <begin position="91"/>
        <end position="110"/>
    </location>
</feature>
<dbReference type="FunFam" id="1.10.3430.10:FF:000008">
    <property type="entry name" value="Ammonium transporter"/>
    <property type="match status" value="1"/>
</dbReference>
<comment type="similarity">
    <text evidence="3">Belongs to the ammonium transporter (TC 2.A.49) family. Rh subfamily.</text>
</comment>
<dbReference type="InterPro" id="IPR024041">
    <property type="entry name" value="NH4_transpt_AmtB-like_dom"/>
</dbReference>
<dbReference type="NCBIfam" id="TIGR00836">
    <property type="entry name" value="amt"/>
    <property type="match status" value="1"/>
</dbReference>
<dbReference type="eggNOG" id="KOG0682">
    <property type="taxonomic scope" value="Eukaryota"/>
</dbReference>
<feature type="transmembrane region" description="Helical" evidence="9">
    <location>
        <begin position="224"/>
        <end position="243"/>
    </location>
</feature>
<comment type="subcellular location">
    <subcellularLocation>
        <location evidence="9">Cell membrane</location>
        <topology evidence="9">Multi-pass membrane protein</topology>
    </subcellularLocation>
    <subcellularLocation>
        <location evidence="1">Membrane</location>
        <topology evidence="1">Multi-pass membrane protein</topology>
    </subcellularLocation>
</comment>
<dbReference type="InParanoid" id="A7RNC3"/>
<dbReference type="Gene3D" id="1.10.3430.10">
    <property type="entry name" value="Ammonium transporter AmtB like domains"/>
    <property type="match status" value="1"/>
</dbReference>
<proteinExistence type="inferred from homology"/>
<feature type="non-terminal residue" evidence="11">
    <location>
        <position position="426"/>
    </location>
</feature>
<evidence type="ECO:0000256" key="3">
    <source>
        <dbReference type="ARBA" id="ARBA00011036"/>
    </source>
</evidence>
<keyword evidence="12" id="KW-1185">Reference proteome</keyword>
<evidence type="ECO:0000259" key="10">
    <source>
        <dbReference type="Pfam" id="PF00909"/>
    </source>
</evidence>
<feature type="transmembrane region" description="Helical" evidence="9">
    <location>
        <begin position="117"/>
        <end position="137"/>
    </location>
</feature>
<evidence type="ECO:0000256" key="8">
    <source>
        <dbReference type="ARBA" id="ARBA00023177"/>
    </source>
</evidence>
<reference evidence="11 12" key="1">
    <citation type="journal article" date="2007" name="Science">
        <title>Sea anemone genome reveals ancestral eumetazoan gene repertoire and genomic organization.</title>
        <authorList>
            <person name="Putnam N.H."/>
            <person name="Srivastava M."/>
            <person name="Hellsten U."/>
            <person name="Dirks B."/>
            <person name="Chapman J."/>
            <person name="Salamov A."/>
            <person name="Terry A."/>
            <person name="Shapiro H."/>
            <person name="Lindquist E."/>
            <person name="Kapitonov V.V."/>
            <person name="Jurka J."/>
            <person name="Genikhovich G."/>
            <person name="Grigoriev I.V."/>
            <person name="Lucas S.M."/>
            <person name="Steele R.E."/>
            <person name="Finnerty J.R."/>
            <person name="Technau U."/>
            <person name="Martindale M.Q."/>
            <person name="Rokhsar D.S."/>
        </authorList>
    </citation>
    <scope>NUCLEOTIDE SEQUENCE [LARGE SCALE GENOMIC DNA]</scope>
    <source>
        <strain evidence="12">CH2 X CH6</strain>
    </source>
</reference>
<dbReference type="GO" id="GO:0097272">
    <property type="term" value="P:ammonium homeostasis"/>
    <property type="evidence" value="ECO:0000318"/>
    <property type="project" value="GO_Central"/>
</dbReference>
<keyword evidence="8 9" id="KW-0924">Ammonia transport</keyword>
<evidence type="ECO:0000256" key="9">
    <source>
        <dbReference type="RuleBase" id="RU362002"/>
    </source>
</evidence>
<dbReference type="SUPFAM" id="SSF111352">
    <property type="entry name" value="Ammonium transporter"/>
    <property type="match status" value="1"/>
</dbReference>
<evidence type="ECO:0000313" key="11">
    <source>
        <dbReference type="EMBL" id="EDO47038.1"/>
    </source>
</evidence>
<feature type="transmembrane region" description="Helical" evidence="9">
    <location>
        <begin position="349"/>
        <end position="377"/>
    </location>
</feature>
<dbReference type="GO" id="GO:0008519">
    <property type="term" value="F:ammonium channel activity"/>
    <property type="evidence" value="ECO:0000318"/>
    <property type="project" value="GO_Central"/>
</dbReference>
<feature type="transmembrane region" description="Helical" evidence="9">
    <location>
        <begin position="40"/>
        <end position="59"/>
    </location>
</feature>
<evidence type="ECO:0000256" key="5">
    <source>
        <dbReference type="ARBA" id="ARBA00022692"/>
    </source>
</evidence>
<protein>
    <recommendedName>
        <fullName evidence="9">Ammonium transporter</fullName>
    </recommendedName>
</protein>
<feature type="transmembrane region" description="Helical" evidence="9">
    <location>
        <begin position="255"/>
        <end position="276"/>
    </location>
</feature>
<dbReference type="OMA" id="VEHEMDF"/>
<dbReference type="InterPro" id="IPR029020">
    <property type="entry name" value="Ammonium/urea_transptr"/>
</dbReference>
<dbReference type="InterPro" id="IPR001905">
    <property type="entry name" value="Ammonium_transpt"/>
</dbReference>
<dbReference type="Proteomes" id="UP000001593">
    <property type="component" value="Unassembled WGS sequence"/>
</dbReference>
<keyword evidence="5 9" id="KW-0812">Transmembrane</keyword>
<evidence type="ECO:0000256" key="2">
    <source>
        <dbReference type="ARBA" id="ARBA00005887"/>
    </source>
</evidence>
<evidence type="ECO:0000256" key="1">
    <source>
        <dbReference type="ARBA" id="ARBA00004141"/>
    </source>
</evidence>
<dbReference type="InterPro" id="IPR002229">
    <property type="entry name" value="RhesusRHD"/>
</dbReference>
<dbReference type="EMBL" id="DS469522">
    <property type="protein sequence ID" value="EDO47038.1"/>
    <property type="molecule type" value="Genomic_DNA"/>
</dbReference>
<organism evidence="11 12">
    <name type="scientific">Nematostella vectensis</name>
    <name type="common">Starlet sea anemone</name>
    <dbReference type="NCBI Taxonomy" id="45351"/>
    <lineage>
        <taxon>Eukaryota</taxon>
        <taxon>Metazoa</taxon>
        <taxon>Cnidaria</taxon>
        <taxon>Anthozoa</taxon>
        <taxon>Hexacorallia</taxon>
        <taxon>Actiniaria</taxon>
        <taxon>Edwardsiidae</taxon>
        <taxon>Nematostella</taxon>
    </lineage>
</organism>
<dbReference type="AlphaFoldDB" id="A7RNC3"/>
<dbReference type="PANTHER" id="PTHR11730">
    <property type="entry name" value="AMMONIUM TRANSPORTER"/>
    <property type="match status" value="1"/>
</dbReference>
<evidence type="ECO:0000256" key="7">
    <source>
        <dbReference type="ARBA" id="ARBA00023136"/>
    </source>
</evidence>
<name>A7RNC3_NEMVE</name>
<feature type="domain" description="Ammonium transporter AmtB-like" evidence="10">
    <location>
        <begin position="5"/>
        <end position="401"/>
    </location>
</feature>
<accession>A7RNC3</accession>
<feature type="transmembrane region" description="Helical" evidence="9">
    <location>
        <begin position="184"/>
        <end position="204"/>
    </location>
</feature>
<dbReference type="PhylomeDB" id="A7RNC3"/>
<keyword evidence="4 9" id="KW-0813">Transport</keyword>
<dbReference type="STRING" id="45351.A7RNC3"/>
<dbReference type="HOGENOM" id="CLU_000445_33_1_1"/>
<dbReference type="KEGG" id="nve:5519266"/>
<sequence>DDATWVMSSAFIIFTMQSGFGLLESGMVSRKNEVNIMVKNVVDVIFGGLSFWAFGYAFAFGDSPSSNAFCGIGRFFTDATQPEMGTIFSKFFFQLSFATTAVTIVSGAMAERTKLESYCLFSSLGILVYCFPAHWVWAENGWLATLGAVDIAGCGVVHVVGGVTGLVATIILKPRIGRFNCSKPLSMGSPVTAILGLFVLWWGWLGFNCGSTFGITGEKWQLAARAAVNTLSASIGGGIFAFSYSYARYNRKVDVSYVVVGILGGLVSVTGICPLARPWESILIGTIGGVLSCFGRNLIQKLKIDDPTGCLAAHILSGIWGLVSVGFFTEVDNLEHFSTINGVLKGGNGWLLGIQLLTVVALIAWSAAVSFILLMILNKLVGLRVTEEEENLGCDAVEHEMDYRKTENTKQMKAIIGLNMFLNSKI</sequence>
<gene>
    <name evidence="11" type="ORF">NEMVEDRAFT_v1g87550</name>
</gene>
<comment type="similarity">
    <text evidence="2 9">Belongs to the ammonia transporter channel (TC 1.A.11.2) family.</text>
</comment>
<feature type="transmembrane region" description="Helical" evidence="9">
    <location>
        <begin position="311"/>
        <end position="329"/>
    </location>
</feature>
<dbReference type="PRINTS" id="PR00342">
    <property type="entry name" value="RHESUSRHD"/>
</dbReference>
<dbReference type="PANTHER" id="PTHR11730:SF58">
    <property type="entry name" value="AMMONIUM TRANSPORTER"/>
    <property type="match status" value="1"/>
</dbReference>
<feature type="transmembrane region" description="Helical" evidence="9">
    <location>
        <begin position="282"/>
        <end position="299"/>
    </location>
</feature>
<feature type="transmembrane region" description="Helical" evidence="9">
    <location>
        <begin position="6"/>
        <end position="28"/>
    </location>
</feature>
<feature type="transmembrane region" description="Helical" evidence="9">
    <location>
        <begin position="143"/>
        <end position="172"/>
    </location>
</feature>
<feature type="non-terminal residue" evidence="11">
    <location>
        <position position="1"/>
    </location>
</feature>
<dbReference type="GO" id="GO:0072488">
    <property type="term" value="P:ammonium transmembrane transport"/>
    <property type="evidence" value="ECO:0000318"/>
    <property type="project" value="GO_Central"/>
</dbReference>
<dbReference type="Pfam" id="PF00909">
    <property type="entry name" value="Ammonium_transp"/>
    <property type="match status" value="1"/>
</dbReference>
<keyword evidence="7 9" id="KW-0472">Membrane</keyword>
<dbReference type="GO" id="GO:0005886">
    <property type="term" value="C:plasma membrane"/>
    <property type="evidence" value="ECO:0000318"/>
    <property type="project" value="GO_Central"/>
</dbReference>
<keyword evidence="6 9" id="KW-1133">Transmembrane helix</keyword>
<evidence type="ECO:0000313" key="12">
    <source>
        <dbReference type="Proteomes" id="UP000001593"/>
    </source>
</evidence>
<dbReference type="OrthoDB" id="534912at2759"/>
<evidence type="ECO:0000256" key="6">
    <source>
        <dbReference type="ARBA" id="ARBA00022989"/>
    </source>
</evidence>
<evidence type="ECO:0000256" key="4">
    <source>
        <dbReference type="ARBA" id="ARBA00022448"/>
    </source>
</evidence>